<comment type="caution">
    <text evidence="3">The sequence shown here is derived from an EMBL/GenBank/DDBJ whole genome shotgun (WGS) entry which is preliminary data.</text>
</comment>
<evidence type="ECO:0000256" key="2">
    <source>
        <dbReference type="RuleBase" id="RU366034"/>
    </source>
</evidence>
<keyword evidence="1 2" id="KW-0456">Lyase</keyword>
<evidence type="ECO:0000256" key="1">
    <source>
        <dbReference type="ARBA" id="ARBA00023239"/>
    </source>
</evidence>
<reference evidence="3" key="1">
    <citation type="journal article" date="2014" name="Int. J. Syst. Evol. Microbiol.">
        <title>Complete genome sequence of Corynebacterium casei LMG S-19264T (=DSM 44701T), isolated from a smear-ripened cheese.</title>
        <authorList>
            <consortium name="US DOE Joint Genome Institute (JGI-PGF)"/>
            <person name="Walter F."/>
            <person name="Albersmeier A."/>
            <person name="Kalinowski J."/>
            <person name="Ruckert C."/>
        </authorList>
    </citation>
    <scope>NUCLEOTIDE SEQUENCE</scope>
    <source>
        <strain evidence="3">CGMCC 4.7201</strain>
    </source>
</reference>
<dbReference type="GO" id="GO:0046872">
    <property type="term" value="F:metal ion binding"/>
    <property type="evidence" value="ECO:0007669"/>
    <property type="project" value="UniProtKB-KW"/>
</dbReference>
<keyword evidence="2" id="KW-0479">Metal-binding</keyword>
<comment type="similarity">
    <text evidence="2">Belongs to the terpene synthase family.</text>
</comment>
<dbReference type="Pfam" id="PF19086">
    <property type="entry name" value="Terpene_syn_C_2"/>
    <property type="match status" value="1"/>
</dbReference>
<dbReference type="InterPro" id="IPR008949">
    <property type="entry name" value="Isoprenoid_synthase_dom_sf"/>
</dbReference>
<dbReference type="Proteomes" id="UP000641932">
    <property type="component" value="Unassembled WGS sequence"/>
</dbReference>
<dbReference type="GO" id="GO:0010333">
    <property type="term" value="F:terpene synthase activity"/>
    <property type="evidence" value="ECO:0007669"/>
    <property type="project" value="InterPro"/>
</dbReference>
<dbReference type="PANTHER" id="PTHR35201:SF4">
    <property type="entry name" value="BETA-PINACENE SYNTHASE-RELATED"/>
    <property type="match status" value="1"/>
</dbReference>
<dbReference type="RefSeq" id="WP_189130933.1">
    <property type="nucleotide sequence ID" value="NZ_BMMS01000006.1"/>
</dbReference>
<dbReference type="EMBL" id="BMMS01000006">
    <property type="protein sequence ID" value="GGO84774.1"/>
    <property type="molecule type" value="Genomic_DNA"/>
</dbReference>
<sequence>MPQGTELHIPFPPGISPDHDAARERNIAWVRDMGLVGSDESMERYRSWRVAELAARTNPRATGDDLDLICGVLSLAFLFDDQFDGPLGWQPDRASGVCGAMISVIDGSPIAPEYEGTPLVRSWKDLWQRTVPGMSDDWRSRAGRNFAANYSVYVQEAENRHGGTPPPLDVYLDMRQKSVDMHPLLDMVERVGHFELTPAEYYSPHVQEVRRIAADVIAFNNDISSLEKESMRGDPHNLVLVLMREMRCSQQDAIQEISAMVRTRIERLRVLESQFQRSPAGTGRAALQRDHRELFLDGVHAWIRGCYDWEATTDRYAVHTATSAHEPGFSEDLISPRCQVRR</sequence>
<organism evidence="3 4">
    <name type="scientific">Wenjunlia tyrosinilytica</name>
    <dbReference type="NCBI Taxonomy" id="1544741"/>
    <lineage>
        <taxon>Bacteria</taxon>
        <taxon>Bacillati</taxon>
        <taxon>Actinomycetota</taxon>
        <taxon>Actinomycetes</taxon>
        <taxon>Kitasatosporales</taxon>
        <taxon>Streptomycetaceae</taxon>
        <taxon>Wenjunlia</taxon>
    </lineage>
</organism>
<accession>A0A917ZLZ5</accession>
<dbReference type="SUPFAM" id="SSF48576">
    <property type="entry name" value="Terpenoid synthases"/>
    <property type="match status" value="1"/>
</dbReference>
<reference evidence="3" key="2">
    <citation type="submission" date="2020-09" db="EMBL/GenBank/DDBJ databases">
        <authorList>
            <person name="Sun Q."/>
            <person name="Zhou Y."/>
        </authorList>
    </citation>
    <scope>NUCLEOTIDE SEQUENCE</scope>
    <source>
        <strain evidence="3">CGMCC 4.7201</strain>
    </source>
</reference>
<dbReference type="SFLD" id="SFLDG01020">
    <property type="entry name" value="Terpene_Cyclase_Like_2"/>
    <property type="match status" value="1"/>
</dbReference>
<comment type="cofactor">
    <cofactor evidence="2">
        <name>Mg(2+)</name>
        <dbReference type="ChEBI" id="CHEBI:18420"/>
    </cofactor>
</comment>
<gene>
    <name evidence="3" type="ORF">GCM10012280_17020</name>
</gene>
<name>A0A917ZLZ5_9ACTN</name>
<protein>
    <recommendedName>
        <fullName evidence="2">Terpene synthase</fullName>
        <ecNumber evidence="2">4.2.3.-</ecNumber>
    </recommendedName>
</protein>
<dbReference type="EC" id="4.2.3.-" evidence="2"/>
<dbReference type="PANTHER" id="PTHR35201">
    <property type="entry name" value="TERPENE SYNTHASE"/>
    <property type="match status" value="1"/>
</dbReference>
<dbReference type="Gene3D" id="1.10.600.10">
    <property type="entry name" value="Farnesyl Diphosphate Synthase"/>
    <property type="match status" value="1"/>
</dbReference>
<keyword evidence="2" id="KW-0460">Magnesium</keyword>
<evidence type="ECO:0000313" key="3">
    <source>
        <dbReference type="EMBL" id="GGO84774.1"/>
    </source>
</evidence>
<dbReference type="InterPro" id="IPR034686">
    <property type="entry name" value="Terpene_cyclase-like_2"/>
</dbReference>
<proteinExistence type="inferred from homology"/>
<dbReference type="SFLD" id="SFLDS00005">
    <property type="entry name" value="Isoprenoid_Synthase_Type_I"/>
    <property type="match status" value="1"/>
</dbReference>
<dbReference type="AlphaFoldDB" id="A0A917ZLZ5"/>
<evidence type="ECO:0000313" key="4">
    <source>
        <dbReference type="Proteomes" id="UP000641932"/>
    </source>
</evidence>
<keyword evidence="4" id="KW-1185">Reference proteome</keyword>